<feature type="transmembrane region" description="Helical" evidence="1">
    <location>
        <begin position="80"/>
        <end position="99"/>
    </location>
</feature>
<evidence type="ECO:0000313" key="3">
    <source>
        <dbReference type="Proteomes" id="UP000235659"/>
    </source>
</evidence>
<keyword evidence="1" id="KW-1133">Transmembrane helix</keyword>
<evidence type="ECO:0000256" key="1">
    <source>
        <dbReference type="SAM" id="Phobius"/>
    </source>
</evidence>
<gene>
    <name evidence="2" type="ORF">C0Z16_12090</name>
</gene>
<dbReference type="Proteomes" id="UP000235659">
    <property type="component" value="Unassembled WGS sequence"/>
</dbReference>
<evidence type="ECO:0008006" key="4">
    <source>
        <dbReference type="Google" id="ProtNLM"/>
    </source>
</evidence>
<dbReference type="EMBL" id="PNXY01000007">
    <property type="protein sequence ID" value="PMS30967.1"/>
    <property type="molecule type" value="Genomic_DNA"/>
</dbReference>
<protein>
    <recommendedName>
        <fullName evidence="4">ABC transmembrane type-1 domain-containing protein</fullName>
    </recommendedName>
</protein>
<proteinExistence type="predicted"/>
<organism evidence="2 3">
    <name type="scientific">Paraburkholderia rhynchosiae</name>
    <dbReference type="NCBI Taxonomy" id="487049"/>
    <lineage>
        <taxon>Bacteria</taxon>
        <taxon>Pseudomonadati</taxon>
        <taxon>Pseudomonadota</taxon>
        <taxon>Betaproteobacteria</taxon>
        <taxon>Burkholderiales</taxon>
        <taxon>Burkholderiaceae</taxon>
        <taxon>Paraburkholderia</taxon>
    </lineage>
</organism>
<sequence>MPERRAIWSWNPHGAYWKDGMQNGYQDVGSWTFFKSTPANQRAAAWLYAQFVTAKSLGVPPVSFEASYSIAISTSFATVFILRAVPVFAAGIFSFVSAIPSL</sequence>
<keyword evidence="3" id="KW-1185">Reference proteome</keyword>
<evidence type="ECO:0000313" key="2">
    <source>
        <dbReference type="EMBL" id="PMS30967.1"/>
    </source>
</evidence>
<accession>A0ABX4V623</accession>
<name>A0ABX4V623_9BURK</name>
<reference evidence="2 3" key="1">
    <citation type="submission" date="2018-01" db="EMBL/GenBank/DDBJ databases">
        <title>Whole genome analyses suggest that Burkholderia sensu lato contains two further novel genera in the rhizoxinica-symbiotica group Mycetohabitans gen. nov., and Trinickia gen. nov.: implications for the evolution of diazotrophy and nodulation in the Burkholderiaceae.</title>
        <authorList>
            <person name="Estrada-de los Santos P."/>
            <person name="Palmer M."/>
            <person name="Chavez-Ramirez B."/>
            <person name="Beukes C."/>
            <person name="Steenkamp E.T."/>
            <person name="Hirsch A.M."/>
            <person name="Manyaka P."/>
            <person name="Maluk M."/>
            <person name="Lafos M."/>
            <person name="Crook M."/>
            <person name="Gross E."/>
            <person name="Simon M.F."/>
            <person name="Bueno dos Reis Junior F."/>
            <person name="Poole P.S."/>
            <person name="Venter S.N."/>
            <person name="James E.K."/>
        </authorList>
    </citation>
    <scope>NUCLEOTIDE SEQUENCE [LARGE SCALE GENOMIC DNA]</scope>
    <source>
        <strain evidence="2 3">WSM 3937</strain>
    </source>
</reference>
<keyword evidence="1" id="KW-0812">Transmembrane</keyword>
<keyword evidence="1" id="KW-0472">Membrane</keyword>
<comment type="caution">
    <text evidence="2">The sequence shown here is derived from an EMBL/GenBank/DDBJ whole genome shotgun (WGS) entry which is preliminary data.</text>
</comment>